<dbReference type="RefSeq" id="WP_135878834.1">
    <property type="nucleotide sequence ID" value="NZ_SRSO01000040.1"/>
</dbReference>
<proteinExistence type="predicted"/>
<name>A0A4S1DS22_9FLAO</name>
<keyword evidence="2" id="KW-1185">Reference proteome</keyword>
<evidence type="ECO:0000313" key="1">
    <source>
        <dbReference type="EMBL" id="TGV00533.1"/>
    </source>
</evidence>
<organism evidence="1 2">
    <name type="scientific">Flavivirga rizhaonensis</name>
    <dbReference type="NCBI Taxonomy" id="2559571"/>
    <lineage>
        <taxon>Bacteria</taxon>
        <taxon>Pseudomonadati</taxon>
        <taxon>Bacteroidota</taxon>
        <taxon>Flavobacteriia</taxon>
        <taxon>Flavobacteriales</taxon>
        <taxon>Flavobacteriaceae</taxon>
        <taxon>Flavivirga</taxon>
    </lineage>
</organism>
<accession>A0A4S1DS22</accession>
<gene>
    <name evidence="1" type="ORF">EM932_19220</name>
</gene>
<dbReference type="EMBL" id="SRSO01000040">
    <property type="protein sequence ID" value="TGV00533.1"/>
    <property type="molecule type" value="Genomic_DNA"/>
</dbReference>
<comment type="caution">
    <text evidence="1">The sequence shown here is derived from an EMBL/GenBank/DDBJ whole genome shotgun (WGS) entry which is preliminary data.</text>
</comment>
<dbReference type="OrthoDB" id="1430430at2"/>
<sequence>MENNIVEINHLDFGIEKFVITEEAYNLYKSDSGIWEFTLSFKTSKSIDRAKELEVLVDAEPYFEATAILSNNELKLNRGNIITQKQGYDYNRDENLSIFYYFDYNSIEELEIELLEVTKDFIIANVKGKTVINGSDGNNPDSELSISKTKFMLDKKLKRSFS</sequence>
<evidence type="ECO:0000313" key="2">
    <source>
        <dbReference type="Proteomes" id="UP000307602"/>
    </source>
</evidence>
<protein>
    <submittedName>
        <fullName evidence="1">Uncharacterized protein</fullName>
    </submittedName>
</protein>
<reference evidence="1 2" key="1">
    <citation type="submission" date="2019-04" db="EMBL/GenBank/DDBJ databases">
        <authorList>
            <person name="Liu A."/>
        </authorList>
    </citation>
    <scope>NUCLEOTIDE SEQUENCE [LARGE SCALE GENOMIC DNA]</scope>
    <source>
        <strain evidence="1 2">RZ03</strain>
    </source>
</reference>
<dbReference type="AlphaFoldDB" id="A0A4S1DS22"/>
<dbReference type="Proteomes" id="UP000307602">
    <property type="component" value="Unassembled WGS sequence"/>
</dbReference>